<evidence type="ECO:0000313" key="2">
    <source>
        <dbReference type="Proteomes" id="UP000247409"/>
    </source>
</evidence>
<organism evidence="1 2">
    <name type="scientific">Gracilariopsis chorda</name>
    <dbReference type="NCBI Taxonomy" id="448386"/>
    <lineage>
        <taxon>Eukaryota</taxon>
        <taxon>Rhodophyta</taxon>
        <taxon>Florideophyceae</taxon>
        <taxon>Rhodymeniophycidae</taxon>
        <taxon>Gracilariales</taxon>
        <taxon>Gracilariaceae</taxon>
        <taxon>Gracilariopsis</taxon>
    </lineage>
</organism>
<sequence>MEILGYVCHNDNKCRYDKGKLVSRETAMLHLAAAQDRIEKHGRDESIFLPLPCAITSYSQLSFLYAQGIVVDEDDIQNAHEYSSESTQSISTESVLLSTGSESERSSCVIQESEHLIDHVHITCSEFISDKIGGIRQFMSLDRKFALFIENYSNVLGLGIKHFADDAFMTDLSKDNSGSDRLERRYKSLSGVRNALVRNSGLHTTELPACPKFQKALEMKSDGSFVRFSCCTDDPNDAADLFEYIPVWERIEMLLQSPIEGLLLFNYM</sequence>
<gene>
    <name evidence="1" type="ORF">BWQ96_10552</name>
</gene>
<accession>A0A2V3ICI7</accession>
<name>A0A2V3ICI7_9FLOR</name>
<comment type="caution">
    <text evidence="1">The sequence shown here is derived from an EMBL/GenBank/DDBJ whole genome shotgun (WGS) entry which is preliminary data.</text>
</comment>
<reference evidence="1 2" key="1">
    <citation type="journal article" date="2018" name="Mol. Biol. Evol.">
        <title>Analysis of the draft genome of the red seaweed Gracilariopsis chorda provides insights into genome size evolution in Rhodophyta.</title>
        <authorList>
            <person name="Lee J."/>
            <person name="Yang E.C."/>
            <person name="Graf L."/>
            <person name="Yang J.H."/>
            <person name="Qiu H."/>
            <person name="Zel Zion U."/>
            <person name="Chan C.X."/>
            <person name="Stephens T.G."/>
            <person name="Weber A.P.M."/>
            <person name="Boo G.H."/>
            <person name="Boo S.M."/>
            <person name="Kim K.M."/>
            <person name="Shin Y."/>
            <person name="Jung M."/>
            <person name="Lee S.J."/>
            <person name="Yim H.S."/>
            <person name="Lee J.H."/>
            <person name="Bhattacharya D."/>
            <person name="Yoon H.S."/>
        </authorList>
    </citation>
    <scope>NUCLEOTIDE SEQUENCE [LARGE SCALE GENOMIC DNA]</scope>
    <source>
        <strain evidence="1 2">SKKU-2015</strain>
        <tissue evidence="1">Whole body</tissue>
    </source>
</reference>
<protein>
    <submittedName>
        <fullName evidence="1">Uncharacterized protein</fullName>
    </submittedName>
</protein>
<dbReference type="AlphaFoldDB" id="A0A2V3ICI7"/>
<proteinExistence type="predicted"/>
<dbReference type="EMBL" id="NBIV01000467">
    <property type="protein sequence ID" value="PXF39748.1"/>
    <property type="molecule type" value="Genomic_DNA"/>
</dbReference>
<keyword evidence="2" id="KW-1185">Reference proteome</keyword>
<dbReference type="Proteomes" id="UP000247409">
    <property type="component" value="Unassembled WGS sequence"/>
</dbReference>
<evidence type="ECO:0000313" key="1">
    <source>
        <dbReference type="EMBL" id="PXF39748.1"/>
    </source>
</evidence>